<name>A0A1D1W002_RAMVA</name>
<protein>
    <submittedName>
        <fullName evidence="1">Uncharacterized protein</fullName>
    </submittedName>
</protein>
<reference evidence="1 2" key="1">
    <citation type="journal article" date="2016" name="Nat. Commun.">
        <title>Extremotolerant tardigrade genome and improved radiotolerance of human cultured cells by tardigrade-unique protein.</title>
        <authorList>
            <person name="Hashimoto T."/>
            <person name="Horikawa D.D."/>
            <person name="Saito Y."/>
            <person name="Kuwahara H."/>
            <person name="Kozuka-Hata H."/>
            <person name="Shin-I T."/>
            <person name="Minakuchi Y."/>
            <person name="Ohishi K."/>
            <person name="Motoyama A."/>
            <person name="Aizu T."/>
            <person name="Enomoto A."/>
            <person name="Kondo K."/>
            <person name="Tanaka S."/>
            <person name="Hara Y."/>
            <person name="Koshikawa S."/>
            <person name="Sagara H."/>
            <person name="Miura T."/>
            <person name="Yokobori S."/>
            <person name="Miyagawa K."/>
            <person name="Suzuki Y."/>
            <person name="Kubo T."/>
            <person name="Oyama M."/>
            <person name="Kohara Y."/>
            <person name="Fujiyama A."/>
            <person name="Arakawa K."/>
            <person name="Katayama T."/>
            <person name="Toyoda A."/>
            <person name="Kunieda T."/>
        </authorList>
    </citation>
    <scope>NUCLEOTIDE SEQUENCE [LARGE SCALE GENOMIC DNA]</scope>
    <source>
        <strain evidence="1 2">YOKOZUNA-1</strain>
    </source>
</reference>
<evidence type="ECO:0000313" key="2">
    <source>
        <dbReference type="Proteomes" id="UP000186922"/>
    </source>
</evidence>
<dbReference type="Proteomes" id="UP000186922">
    <property type="component" value="Unassembled WGS sequence"/>
</dbReference>
<dbReference type="AlphaFoldDB" id="A0A1D1W002"/>
<proteinExistence type="predicted"/>
<accession>A0A1D1W002</accession>
<comment type="caution">
    <text evidence="1">The sequence shown here is derived from an EMBL/GenBank/DDBJ whole genome shotgun (WGS) entry which is preliminary data.</text>
</comment>
<organism evidence="1 2">
    <name type="scientific">Ramazzottius varieornatus</name>
    <name type="common">Water bear</name>
    <name type="synonym">Tardigrade</name>
    <dbReference type="NCBI Taxonomy" id="947166"/>
    <lineage>
        <taxon>Eukaryota</taxon>
        <taxon>Metazoa</taxon>
        <taxon>Ecdysozoa</taxon>
        <taxon>Tardigrada</taxon>
        <taxon>Eutardigrada</taxon>
        <taxon>Parachela</taxon>
        <taxon>Hypsibioidea</taxon>
        <taxon>Ramazzottiidae</taxon>
        <taxon>Ramazzottius</taxon>
    </lineage>
</organism>
<keyword evidence="2" id="KW-1185">Reference proteome</keyword>
<evidence type="ECO:0000313" key="1">
    <source>
        <dbReference type="EMBL" id="GAV06950.1"/>
    </source>
</evidence>
<dbReference type="EMBL" id="BDGG01000014">
    <property type="protein sequence ID" value="GAV06950.1"/>
    <property type="molecule type" value="Genomic_DNA"/>
</dbReference>
<sequence length="78" mass="8666">MFASEVGVFVVTIRYLALEHSTTSTSPKLTSCSTTVPFLTREGTGKRNVRTVLLTGNKSIRIVPRRHILTGAFWNSKQ</sequence>
<gene>
    <name evidence="1" type="primary">RvY_16857-1</name>
    <name evidence="1" type="synonym">RvY_16857.1</name>
    <name evidence="1" type="ORF">RvY_16857</name>
</gene>